<accession>A0AAU7YKK8</accession>
<comment type="cofactor">
    <cofactor evidence="1">
        <name>thiamine diphosphate</name>
        <dbReference type="ChEBI" id="CHEBI:58937"/>
    </cofactor>
</comment>
<dbReference type="Gene3D" id="3.40.50.970">
    <property type="match status" value="1"/>
</dbReference>
<dbReference type="SMART" id="SM00861">
    <property type="entry name" value="Transket_pyr"/>
    <property type="match status" value="1"/>
</dbReference>
<gene>
    <name evidence="12" type="ORF">ABS861_00470</name>
</gene>
<evidence type="ECO:0000256" key="4">
    <source>
        <dbReference type="ARBA" id="ARBA00011301"/>
    </source>
</evidence>
<evidence type="ECO:0000256" key="8">
    <source>
        <dbReference type="ARBA" id="ARBA00023052"/>
    </source>
</evidence>
<dbReference type="NCBIfam" id="NF006914">
    <property type="entry name" value="PRK09404.1"/>
    <property type="match status" value="1"/>
</dbReference>
<dbReference type="FunFam" id="3.40.50.12470:FF:000003">
    <property type="entry name" value="2-oxoglutarate dehydrogenase E1 component"/>
    <property type="match status" value="1"/>
</dbReference>
<dbReference type="GO" id="GO:0006099">
    <property type="term" value="P:tricarboxylic acid cycle"/>
    <property type="evidence" value="ECO:0007669"/>
    <property type="project" value="TreeGrafter"/>
</dbReference>
<dbReference type="GO" id="GO:0045252">
    <property type="term" value="C:oxoglutarate dehydrogenase complex"/>
    <property type="evidence" value="ECO:0007669"/>
    <property type="project" value="TreeGrafter"/>
</dbReference>
<reference evidence="12" key="1">
    <citation type="submission" date="2024-06" db="EMBL/GenBank/DDBJ databases">
        <title>Genome assembly of the Oeneis chryxus ivallda.</title>
        <authorList>
            <person name="MacDonald Z."/>
            <person name="Shaffer H.B."/>
            <person name="Gillespie T."/>
            <person name="Marimuthu M.P.A."/>
            <person name="Nguyen O."/>
            <person name="Fairbairn C.W."/>
            <person name="Seligmann W.E."/>
            <person name="Escalona M."/>
            <person name="Miller C."/>
            <person name="Toffelmier E."/>
        </authorList>
    </citation>
    <scope>NUCLEOTIDE SEQUENCE</scope>
    <source>
        <strain evidence="12">CCGP_102_HBS-TG_Oc004</strain>
    </source>
</reference>
<dbReference type="Pfam" id="PF16078">
    <property type="entry name" value="2-oxogl_dehyd_N"/>
    <property type="match status" value="1"/>
</dbReference>
<evidence type="ECO:0000256" key="1">
    <source>
        <dbReference type="ARBA" id="ARBA00001964"/>
    </source>
</evidence>
<dbReference type="EC" id="1.2.4.2" evidence="5"/>
<protein>
    <recommendedName>
        <fullName evidence="6">2-oxoglutarate dehydrogenase E1 component</fullName>
        <ecNumber evidence="5">1.2.4.2</ecNumber>
    </recommendedName>
    <alternativeName>
        <fullName evidence="10">Alpha-ketoglutarate dehydrogenase</fullName>
    </alternativeName>
</protein>
<comment type="subunit">
    <text evidence="4">Homodimer. Part of the 2-oxoglutarate dehydrogenase (OGDH) complex composed of E1 (2-oxoglutarate dehydrogenase), E2 (dihydrolipoamide succinyltransferase) and E3 (dihydrolipoamide dehydrogenase); the complex contains multiple copies of the three enzymatic components (E1, E2 and E3).</text>
</comment>
<evidence type="ECO:0000256" key="2">
    <source>
        <dbReference type="ARBA" id="ARBA00003906"/>
    </source>
</evidence>
<dbReference type="Pfam" id="PF02779">
    <property type="entry name" value="Transket_pyr"/>
    <property type="match status" value="1"/>
</dbReference>
<dbReference type="InterPro" id="IPR005475">
    <property type="entry name" value="Transketolase-like_Pyr-bd"/>
</dbReference>
<keyword evidence="7 12" id="KW-0560">Oxidoreductase</keyword>
<evidence type="ECO:0000256" key="9">
    <source>
        <dbReference type="ARBA" id="ARBA00023152"/>
    </source>
</evidence>
<dbReference type="InterPro" id="IPR032106">
    <property type="entry name" value="2-oxogl_dehyd_N"/>
</dbReference>
<dbReference type="InterPro" id="IPR042179">
    <property type="entry name" value="KGD_C_sf"/>
</dbReference>
<dbReference type="GO" id="GO:0005829">
    <property type="term" value="C:cytosol"/>
    <property type="evidence" value="ECO:0007669"/>
    <property type="project" value="TreeGrafter"/>
</dbReference>
<evidence type="ECO:0000256" key="3">
    <source>
        <dbReference type="ARBA" id="ARBA00006936"/>
    </source>
</evidence>
<dbReference type="GO" id="GO:0006096">
    <property type="term" value="P:glycolytic process"/>
    <property type="evidence" value="ECO:0007669"/>
    <property type="project" value="UniProtKB-KW"/>
</dbReference>
<keyword evidence="9" id="KW-0324">Glycolysis</keyword>
<dbReference type="PANTHER" id="PTHR23152">
    <property type="entry name" value="2-OXOGLUTARATE DEHYDROGENASE"/>
    <property type="match status" value="1"/>
</dbReference>
<comment type="function">
    <text evidence="2">E1 component of the 2-oxoglutarate dehydrogenase (OGDH) complex which catalyzes the decarboxylation of 2-oxoglutarate, the first step in the conversion of 2-oxoglutarate to succinyl-CoA and CO(2).</text>
</comment>
<evidence type="ECO:0000256" key="5">
    <source>
        <dbReference type="ARBA" id="ARBA00012280"/>
    </source>
</evidence>
<dbReference type="InterPro" id="IPR029061">
    <property type="entry name" value="THDP-binding"/>
</dbReference>
<proteinExistence type="inferred from homology"/>
<evidence type="ECO:0000256" key="10">
    <source>
        <dbReference type="ARBA" id="ARBA00030680"/>
    </source>
</evidence>
<organism evidence="12">
    <name type="scientific">Wolbachia endosymbiont of Oeneis ivallda</name>
    <dbReference type="NCBI Taxonomy" id="3171168"/>
    <lineage>
        <taxon>Bacteria</taxon>
        <taxon>Pseudomonadati</taxon>
        <taxon>Pseudomonadota</taxon>
        <taxon>Alphaproteobacteria</taxon>
        <taxon>Rickettsiales</taxon>
        <taxon>Anaplasmataceae</taxon>
        <taxon>Wolbachieae</taxon>
        <taxon>Wolbachia</taxon>
    </lineage>
</organism>
<evidence type="ECO:0000259" key="11">
    <source>
        <dbReference type="SMART" id="SM00861"/>
    </source>
</evidence>
<dbReference type="NCBIfam" id="TIGR00239">
    <property type="entry name" value="2oxo_dh_E1"/>
    <property type="match status" value="1"/>
</dbReference>
<name>A0AAU7YKK8_9RICK</name>
<dbReference type="Gene3D" id="3.40.50.12470">
    <property type="match status" value="1"/>
</dbReference>
<dbReference type="GO" id="GO:0004591">
    <property type="term" value="F:oxoglutarate dehydrogenase (succinyl-transferring) activity"/>
    <property type="evidence" value="ECO:0007669"/>
    <property type="project" value="UniProtKB-EC"/>
</dbReference>
<dbReference type="AlphaFoldDB" id="A0AAU7YKK8"/>
<sequence>MPSLSCLYGDNAEFVEEIYSRYLQGDKSIGEDWYRIFSSNLEVNKAEACGAQHVTKVDDSVSSLANFFRSYGHFFADLNPLSPNVNKEIDYQKYLNLSPTSDTRIYRDIYCKNIGFEFMHISSYEERVWLQEKIENQVYTLSPQDKKEILRHLIESEMFEQFLHIKFPGYKRFSIEGGESAIVAIERVISDSAAFGIEEIVLGMAHRGRLNVLTKVMGKEYAAILSEFQGNLAYPSGLEVSGDVKYHLGYSSDRALAGGKKIHLSLCPNPSHLEAVNPVLAGRVRAKQNTRSVLGISIHGDAAFIGQGVVAETLTLSNIEGYKVGGIVHIVINNQVGFTANPRCARSSFYCTDVAKSIEAPIFHVNGDNPEAVSFAASLAMEYVQKFKKDVVIDIICYRKYGHNEGDEPNFTQPLMYKAISRHKTPGTIYEEKLAAEKVLISDEVSKLRSEFRARLDKSLTESTTYTPKKADWFDGVWLKLRRAKLNDLSEYYTDSGVSLDELKKLGVHINSNIPSSFNLNNKVRKILDGRIESINSGSNIDWATAESLAFASLLKEEIGVRLSGQDSGRGTFSHRHSRLVDQVTEEEFIPLNNISEKQARFEVIDSALSEYAVMGFEYGYSLDSPYSLVLWEGQFGDFANGAQIMIDQFIASAETKWLRSSGLVLLLPHGYEGQGPEHSSARIERFLQLCAEDNMQVVNCSTPANYFHVLRRQINRDFRKPLVVFTPKSLLRHKSAVSNLSDFEGKFLTVIPECRTGLVASDKIRKVVICSGKIYYDIIEMLEAQKINDIAVVRLEQFYPFPADKLGSELEKYKNAEIIWCQEEPENMGGWFFVNLLIEEVLSNLDTQAKRPKCIARPTAASPACGYANVHTQQQAEILKQVAQVQLYKHRTASSRLIN</sequence>
<dbReference type="NCBIfam" id="NF008907">
    <property type="entry name" value="PRK12270.1"/>
    <property type="match status" value="1"/>
</dbReference>
<feature type="domain" description="Transketolase-like pyrimidine-binding" evidence="11">
    <location>
        <begin position="541"/>
        <end position="734"/>
    </location>
</feature>
<dbReference type="InterPro" id="IPR001017">
    <property type="entry name" value="DH_E1"/>
</dbReference>
<dbReference type="Gene3D" id="3.40.50.11610">
    <property type="entry name" value="Multifunctional 2-oxoglutarate metabolism enzyme, C-terminal domain"/>
    <property type="match status" value="1"/>
</dbReference>
<dbReference type="Pfam" id="PF00676">
    <property type="entry name" value="E1_dh"/>
    <property type="match status" value="1"/>
</dbReference>
<dbReference type="Pfam" id="PF16870">
    <property type="entry name" value="OxoGdeHyase_C"/>
    <property type="match status" value="1"/>
</dbReference>
<dbReference type="SUPFAM" id="SSF52518">
    <property type="entry name" value="Thiamin diphosphate-binding fold (THDP-binding)"/>
    <property type="match status" value="2"/>
</dbReference>
<dbReference type="InterPro" id="IPR011603">
    <property type="entry name" value="2oxoglutarate_DH_E1"/>
</dbReference>
<dbReference type="CDD" id="cd02016">
    <property type="entry name" value="TPP_E1_OGDC_like"/>
    <property type="match status" value="1"/>
</dbReference>
<dbReference type="GO" id="GO:0030976">
    <property type="term" value="F:thiamine pyrophosphate binding"/>
    <property type="evidence" value="ECO:0007669"/>
    <property type="project" value="InterPro"/>
</dbReference>
<evidence type="ECO:0000313" key="12">
    <source>
        <dbReference type="EMBL" id="XCA33928.1"/>
    </source>
</evidence>
<dbReference type="PIRSF" id="PIRSF000157">
    <property type="entry name" value="Oxoglu_dh_E1"/>
    <property type="match status" value="1"/>
</dbReference>
<evidence type="ECO:0000256" key="7">
    <source>
        <dbReference type="ARBA" id="ARBA00023002"/>
    </source>
</evidence>
<dbReference type="EMBL" id="CP158587">
    <property type="protein sequence ID" value="XCA33928.1"/>
    <property type="molecule type" value="Genomic_DNA"/>
</dbReference>
<dbReference type="InterPro" id="IPR031717">
    <property type="entry name" value="ODO-1/KGD_C"/>
</dbReference>
<comment type="similarity">
    <text evidence="3">Belongs to the alpha-ketoglutarate dehydrogenase family.</text>
</comment>
<dbReference type="PANTHER" id="PTHR23152:SF4">
    <property type="entry name" value="2-OXOADIPATE DEHYDROGENASE COMPLEX COMPONENT E1"/>
    <property type="match status" value="1"/>
</dbReference>
<keyword evidence="8" id="KW-0786">Thiamine pyrophosphate</keyword>
<evidence type="ECO:0000256" key="6">
    <source>
        <dbReference type="ARBA" id="ARBA00013321"/>
    </source>
</evidence>